<gene>
    <name evidence="2" type="ORF">BN9_129730</name>
</gene>
<reference evidence="2 3" key="1">
    <citation type="submission" date="2012-05" db="EMBL/GenBank/DDBJ databases">
        <title>Recombination and specialization in a pathogen metapopulation.</title>
        <authorList>
            <person name="Gardiner A."/>
            <person name="Kemen E."/>
            <person name="Schultz-Larsen T."/>
            <person name="MacLean D."/>
            <person name="Van Oosterhout C."/>
            <person name="Jones J.D.G."/>
        </authorList>
    </citation>
    <scope>NUCLEOTIDE SEQUENCE [LARGE SCALE GENOMIC DNA]</scope>
    <source>
        <strain evidence="2 3">Ac Nc2</strain>
    </source>
</reference>
<evidence type="ECO:0000313" key="2">
    <source>
        <dbReference type="EMBL" id="CCI11478.1"/>
    </source>
</evidence>
<protein>
    <submittedName>
        <fullName evidence="2">Uncharacterized protein</fullName>
    </submittedName>
</protein>
<feature type="region of interest" description="Disordered" evidence="1">
    <location>
        <begin position="65"/>
        <end position="87"/>
    </location>
</feature>
<evidence type="ECO:0000313" key="3">
    <source>
        <dbReference type="Proteomes" id="UP000053237"/>
    </source>
</evidence>
<organism evidence="2 3">
    <name type="scientific">Albugo candida</name>
    <dbReference type="NCBI Taxonomy" id="65357"/>
    <lineage>
        <taxon>Eukaryota</taxon>
        <taxon>Sar</taxon>
        <taxon>Stramenopiles</taxon>
        <taxon>Oomycota</taxon>
        <taxon>Peronosporomycetes</taxon>
        <taxon>Albuginales</taxon>
        <taxon>Albuginaceae</taxon>
        <taxon>Albugo</taxon>
    </lineage>
</organism>
<dbReference type="Proteomes" id="UP000053237">
    <property type="component" value="Unassembled WGS sequence"/>
</dbReference>
<comment type="caution">
    <text evidence="2">The sequence shown here is derived from an EMBL/GenBank/DDBJ whole genome shotgun (WGS) entry which is preliminary data.</text>
</comment>
<feature type="compositionally biased region" description="Polar residues" evidence="1">
    <location>
        <begin position="71"/>
        <end position="87"/>
    </location>
</feature>
<proteinExistence type="predicted"/>
<accession>A0A024FWG1</accession>
<keyword evidence="3" id="KW-1185">Reference proteome</keyword>
<dbReference type="EMBL" id="CAIX01001082">
    <property type="protein sequence ID" value="CCI11478.1"/>
    <property type="molecule type" value="Genomic_DNA"/>
</dbReference>
<name>A0A024FWG1_9STRA</name>
<dbReference type="InParanoid" id="A0A024FWG1"/>
<sequence>MERDLSRVHHLMNVLEVNMVQTFLLSRHKTKQRSISKVIIIEEISEFRTSESKLTTTRDQIIARKARKKQATSLEKISEKSTTGTNR</sequence>
<evidence type="ECO:0000256" key="1">
    <source>
        <dbReference type="SAM" id="MobiDB-lite"/>
    </source>
</evidence>
<dbReference type="AlphaFoldDB" id="A0A024FWG1"/>